<dbReference type="PROSITE" id="PS50837">
    <property type="entry name" value="NACHT"/>
    <property type="match status" value="1"/>
</dbReference>
<dbReference type="InterPro" id="IPR007111">
    <property type="entry name" value="NACHT_NTPase"/>
</dbReference>
<keyword evidence="1" id="KW-0547">Nucleotide-binding</keyword>
<dbReference type="SUPFAM" id="SSF50494">
    <property type="entry name" value="Trypsin-like serine proteases"/>
    <property type="match status" value="1"/>
</dbReference>
<reference evidence="6" key="1">
    <citation type="journal article" date="2019" name="Int. J. Syst. Evol. Microbiol.">
        <title>The Global Catalogue of Microorganisms (GCM) 10K type strain sequencing project: providing services to taxonomists for standard genome sequencing and annotation.</title>
        <authorList>
            <consortium name="The Broad Institute Genomics Platform"/>
            <consortium name="The Broad Institute Genome Sequencing Center for Infectious Disease"/>
            <person name="Wu L."/>
            <person name="Ma J."/>
        </authorList>
    </citation>
    <scope>NUCLEOTIDE SEQUENCE [LARGE SCALE GENOMIC DNA]</scope>
    <source>
        <strain evidence="6">CGMCC 4.7198</strain>
    </source>
</reference>
<evidence type="ECO:0000256" key="2">
    <source>
        <dbReference type="ARBA" id="ARBA00022840"/>
    </source>
</evidence>
<dbReference type="Gene3D" id="2.40.10.10">
    <property type="entry name" value="Trypsin-like serine proteases"/>
    <property type="match status" value="1"/>
</dbReference>
<name>A0ABW2VFB2_9ACTN</name>
<dbReference type="Pfam" id="PF05729">
    <property type="entry name" value="NACHT"/>
    <property type="match status" value="1"/>
</dbReference>
<keyword evidence="2" id="KW-0067">ATP-binding</keyword>
<feature type="region of interest" description="Disordered" evidence="3">
    <location>
        <begin position="263"/>
        <end position="284"/>
    </location>
</feature>
<dbReference type="PANTHER" id="PTHR46844">
    <property type="entry name" value="SLR5058 PROTEIN"/>
    <property type="match status" value="1"/>
</dbReference>
<keyword evidence="6" id="KW-1185">Reference proteome</keyword>
<sequence length="1090" mass="119828">MTPAAGPADRAVVVLGQAQGSGVALNSRLVLTCAHVIGTGPAPEIAHPGRAEPITAQVIWQDAGLDAALLLTNADLPCSSHVRVGHLDTTQPLPHCETIGYPDVQRRGPEGHLASDQYAGTVLPAAARPHSILTFAFDQPPAVELPDGPSPLAGLSGAPVFAGDVLLGIVGAIPRGRGHLRAEGTLISDLTDMPYDLPLSEPISHHHPLDRHYEAEYAQAVGATYRKTKIFGLDDLSRREAEWDLDTAYLSLEAATRISEADARNLDTTTTRQRSSRTDRTPQRVDTLLSTRPRVLLRGDAGAGKTTLAWWLAAHSASGTHGPSLAGLNGLVPFIVPLRTLRAQRVDFPSPSQLPHAAKLGMDEPPDGWVGRVLRAGRALLLVDGLDEVPQTDREEAHHWLSALLRRYPGTRCVATVRPLAVEPDWLESEQFEELRLLPMRDDDIQTFIKAWHRAARLDDDDHDLLRELERDLSQQFRHNPALSDLARTPLLCAVICALHRRLQGFLPETRFKLYQSALEMLLGNRDKRRRVDAPDGITMSVEEHHQILQRIAVWLVRCGQSEFTRAQARPQLEAALAGMERVRSQGTTEDVLTHLLNRSGLLQERAEDSYQFIHRTFQDFLAAKELVESGSLKELVRNADDELWHDVILLASGHCRREIRELLTGLLAKAEARDTPEPLRTQLLVLSALCSEHAAWLERDLRDRIRDHISGLVSSATAAQTSQLARLGPYVLPFLPEPAGLARTQRSRIALLVARIGGAETIPYARRLVSLPDVGPSATSRLVSAWDNFPAEEYALEVLGHVDHLADHRLSVTTKEQLSLLRLLPGAHNLALTGPFSSKELQEAPLPKATSLVLRRMLVLEDLAFLSTQEECLSHLSLSSCPSLTDVSPLARMSSLSYINLHLQPLPADALECVRAIPRLRALTLNTPHLTAVASIPAHPSVTRLDLPVPRLLDTTGLEAWESLTDLTLLCPLSPTRFWDCVRATDRINRVDTMVRSLSELGGMRPLPRVTDLRLSEIVDWSDVAVLPSAFPALSRLSLRLQPGGRTKDPLDLRPLHALPDLQLTLSRDSSVRVIGGEPFGILDGRADH</sequence>
<accession>A0ABW2VFB2</accession>
<dbReference type="PANTHER" id="PTHR46844:SF1">
    <property type="entry name" value="SLR5058 PROTEIN"/>
    <property type="match status" value="1"/>
</dbReference>
<feature type="domain" description="NACHT" evidence="4">
    <location>
        <begin position="293"/>
        <end position="629"/>
    </location>
</feature>
<evidence type="ECO:0000256" key="1">
    <source>
        <dbReference type="ARBA" id="ARBA00022741"/>
    </source>
</evidence>
<dbReference type="Gene3D" id="3.40.50.300">
    <property type="entry name" value="P-loop containing nucleotide triphosphate hydrolases"/>
    <property type="match status" value="1"/>
</dbReference>
<organism evidence="5 6">
    <name type="scientific">Streptomyces lutosisoli</name>
    <dbReference type="NCBI Taxonomy" id="2665721"/>
    <lineage>
        <taxon>Bacteria</taxon>
        <taxon>Bacillati</taxon>
        <taxon>Actinomycetota</taxon>
        <taxon>Actinomycetes</taxon>
        <taxon>Kitasatosporales</taxon>
        <taxon>Streptomycetaceae</taxon>
        <taxon>Streptomyces</taxon>
    </lineage>
</organism>
<evidence type="ECO:0000313" key="6">
    <source>
        <dbReference type="Proteomes" id="UP001596957"/>
    </source>
</evidence>
<evidence type="ECO:0000259" key="4">
    <source>
        <dbReference type="PROSITE" id="PS50837"/>
    </source>
</evidence>
<comment type="caution">
    <text evidence="5">The sequence shown here is derived from an EMBL/GenBank/DDBJ whole genome shotgun (WGS) entry which is preliminary data.</text>
</comment>
<evidence type="ECO:0000313" key="5">
    <source>
        <dbReference type="EMBL" id="MFD0282365.1"/>
    </source>
</evidence>
<dbReference type="InterPro" id="IPR027417">
    <property type="entry name" value="P-loop_NTPase"/>
</dbReference>
<dbReference type="Gene3D" id="3.80.10.10">
    <property type="entry name" value="Ribonuclease Inhibitor"/>
    <property type="match status" value="1"/>
</dbReference>
<dbReference type="EMBL" id="JBHTEC010000001">
    <property type="protein sequence ID" value="MFD0282365.1"/>
    <property type="molecule type" value="Genomic_DNA"/>
</dbReference>
<dbReference type="InterPro" id="IPR009003">
    <property type="entry name" value="Peptidase_S1_PA"/>
</dbReference>
<dbReference type="RefSeq" id="WP_381261508.1">
    <property type="nucleotide sequence ID" value="NZ_JBHTBI010000052.1"/>
</dbReference>
<evidence type="ECO:0000256" key="3">
    <source>
        <dbReference type="SAM" id="MobiDB-lite"/>
    </source>
</evidence>
<dbReference type="SUPFAM" id="SSF52058">
    <property type="entry name" value="L domain-like"/>
    <property type="match status" value="1"/>
</dbReference>
<protein>
    <submittedName>
        <fullName evidence="5">NACHT domain-containing protein</fullName>
    </submittedName>
</protein>
<dbReference type="Proteomes" id="UP001596957">
    <property type="component" value="Unassembled WGS sequence"/>
</dbReference>
<proteinExistence type="predicted"/>
<gene>
    <name evidence="5" type="ORF">ACFQZP_11815</name>
</gene>
<dbReference type="InterPro" id="IPR032675">
    <property type="entry name" value="LRR_dom_sf"/>
</dbReference>
<dbReference type="SUPFAM" id="SSF52540">
    <property type="entry name" value="P-loop containing nucleoside triphosphate hydrolases"/>
    <property type="match status" value="1"/>
</dbReference>
<dbReference type="InterPro" id="IPR043504">
    <property type="entry name" value="Peptidase_S1_PA_chymotrypsin"/>
</dbReference>